<evidence type="ECO:0000256" key="4">
    <source>
        <dbReference type="RuleBase" id="RU362110"/>
    </source>
</evidence>
<feature type="signal peptide" evidence="5">
    <location>
        <begin position="1"/>
        <end position="32"/>
    </location>
</feature>
<dbReference type="SUPFAM" id="SSF49899">
    <property type="entry name" value="Concanavalin A-like lectins/glucanases"/>
    <property type="match status" value="1"/>
</dbReference>
<gene>
    <name evidence="8" type="primary">sacC_2</name>
    <name evidence="8" type="ORF">OJF2_68740</name>
</gene>
<sequence precursor="true">MHLVATHPVRGRVSTALSLLAIAIGPANLAAAEEPGPVRPLYHFTAERNFINDPNGLVVADGEYHLFYQHNPEGDRWGHMSWGHAVSRDLVRWQHLPIALRESGGIMAFSGSAVLDSTNTSGFGRGAMPPMVAIFTGDGLGKQTQNLAYSTDRGRTWTMYAKNPVLDIGSKEFRDPKVFYHHGTGRWIMATVLADQHKVRLWGSKDLKSWEKLSDFGPAGATGGVWECPELFSARVERATRMWQWVLKVDVNPGAPNGGSGGQYFVGEFDGKEFRPERKPDAPPLWIDGGKDFYAAQAWNDAPGEDPTWIGWMNNWQYANDIPTSPWRGAMTAPRRVRLRRTRDGHRLVQLPAESLRSLRGREMKLGPRPIPPGDIPLGGEGVEGTALEVAAAFRPGDCATVGLKVRTGEGEETVIGFDRKSGELFVDRTRSGKVAFSRDFPGRHAAKLPAGAADDVLFVYALIDATSVEVFADGGAVAMTDQIFPRPDSRGVSLFATGGTARLESLSAWPLRP</sequence>
<evidence type="ECO:0000259" key="6">
    <source>
        <dbReference type="Pfam" id="PF00251"/>
    </source>
</evidence>
<proteinExistence type="inferred from homology"/>
<dbReference type="Pfam" id="PF00251">
    <property type="entry name" value="Glyco_hydro_32N"/>
    <property type="match status" value="1"/>
</dbReference>
<keyword evidence="5" id="KW-0732">Signal</keyword>
<evidence type="ECO:0000256" key="2">
    <source>
        <dbReference type="ARBA" id="ARBA00022801"/>
    </source>
</evidence>
<dbReference type="KEGG" id="agv:OJF2_68740"/>
<evidence type="ECO:0000259" key="7">
    <source>
        <dbReference type="Pfam" id="PF08244"/>
    </source>
</evidence>
<dbReference type="Proteomes" id="UP000324233">
    <property type="component" value="Chromosome"/>
</dbReference>
<feature type="chain" id="PRO_5023011819" evidence="5">
    <location>
        <begin position="33"/>
        <end position="514"/>
    </location>
</feature>
<dbReference type="InterPro" id="IPR023296">
    <property type="entry name" value="Glyco_hydro_beta-prop_sf"/>
</dbReference>
<evidence type="ECO:0000256" key="5">
    <source>
        <dbReference type="SAM" id="SignalP"/>
    </source>
</evidence>
<dbReference type="GO" id="GO:0004575">
    <property type="term" value="F:sucrose alpha-glucosidase activity"/>
    <property type="evidence" value="ECO:0007669"/>
    <property type="project" value="TreeGrafter"/>
</dbReference>
<keyword evidence="2 4" id="KW-0378">Hydrolase</keyword>
<dbReference type="InterPro" id="IPR013148">
    <property type="entry name" value="Glyco_hydro_32_N"/>
</dbReference>
<dbReference type="SUPFAM" id="SSF75005">
    <property type="entry name" value="Arabinanase/levansucrase/invertase"/>
    <property type="match status" value="1"/>
</dbReference>
<dbReference type="InterPro" id="IPR001362">
    <property type="entry name" value="Glyco_hydro_32"/>
</dbReference>
<organism evidence="8 9">
    <name type="scientific">Aquisphaera giovannonii</name>
    <dbReference type="NCBI Taxonomy" id="406548"/>
    <lineage>
        <taxon>Bacteria</taxon>
        <taxon>Pseudomonadati</taxon>
        <taxon>Planctomycetota</taxon>
        <taxon>Planctomycetia</taxon>
        <taxon>Isosphaerales</taxon>
        <taxon>Isosphaeraceae</taxon>
        <taxon>Aquisphaera</taxon>
    </lineage>
</organism>
<protein>
    <submittedName>
        <fullName evidence="8">Levanase</fullName>
        <ecNumber evidence="8">3.2.1.80</ecNumber>
    </submittedName>
</protein>
<dbReference type="Gene3D" id="2.60.120.560">
    <property type="entry name" value="Exo-inulinase, domain 1"/>
    <property type="match status" value="1"/>
</dbReference>
<dbReference type="EC" id="3.2.1.80" evidence="8"/>
<evidence type="ECO:0000313" key="8">
    <source>
        <dbReference type="EMBL" id="QEH38276.1"/>
    </source>
</evidence>
<dbReference type="Gene3D" id="2.115.10.20">
    <property type="entry name" value="Glycosyl hydrolase domain, family 43"/>
    <property type="match status" value="1"/>
</dbReference>
<accession>A0A5B9WCD3</accession>
<evidence type="ECO:0000313" key="9">
    <source>
        <dbReference type="Proteomes" id="UP000324233"/>
    </source>
</evidence>
<dbReference type="Pfam" id="PF08244">
    <property type="entry name" value="Glyco_hydro_32C"/>
    <property type="match status" value="1"/>
</dbReference>
<evidence type="ECO:0000256" key="3">
    <source>
        <dbReference type="ARBA" id="ARBA00023295"/>
    </source>
</evidence>
<dbReference type="AlphaFoldDB" id="A0A5B9WCD3"/>
<dbReference type="InterPro" id="IPR013320">
    <property type="entry name" value="ConA-like_dom_sf"/>
</dbReference>
<dbReference type="OrthoDB" id="9759709at2"/>
<dbReference type="RefSeq" id="WP_148597734.1">
    <property type="nucleotide sequence ID" value="NZ_CP042997.1"/>
</dbReference>
<dbReference type="PANTHER" id="PTHR42800">
    <property type="entry name" value="EXOINULINASE INUD (AFU_ORTHOLOGUE AFUA_5G00480)"/>
    <property type="match status" value="1"/>
</dbReference>
<dbReference type="CDD" id="cd18622">
    <property type="entry name" value="GH32_Inu-like"/>
    <property type="match status" value="1"/>
</dbReference>
<dbReference type="GO" id="GO:0005987">
    <property type="term" value="P:sucrose catabolic process"/>
    <property type="evidence" value="ECO:0007669"/>
    <property type="project" value="TreeGrafter"/>
</dbReference>
<dbReference type="PANTHER" id="PTHR42800:SF1">
    <property type="entry name" value="EXOINULINASE INUD (AFU_ORTHOLOGUE AFUA_5G00480)"/>
    <property type="match status" value="1"/>
</dbReference>
<dbReference type="GO" id="GO:0051669">
    <property type="term" value="F:fructan beta-fructosidase activity"/>
    <property type="evidence" value="ECO:0007669"/>
    <property type="project" value="UniProtKB-EC"/>
</dbReference>
<keyword evidence="9" id="KW-1185">Reference proteome</keyword>
<dbReference type="GO" id="GO:0005737">
    <property type="term" value="C:cytoplasm"/>
    <property type="evidence" value="ECO:0007669"/>
    <property type="project" value="TreeGrafter"/>
</dbReference>
<name>A0A5B9WCD3_9BACT</name>
<keyword evidence="3 4" id="KW-0326">Glycosidase</keyword>
<reference evidence="8 9" key="1">
    <citation type="submission" date="2019-08" db="EMBL/GenBank/DDBJ databases">
        <title>Deep-cultivation of Planctomycetes and their phenomic and genomic characterization uncovers novel biology.</title>
        <authorList>
            <person name="Wiegand S."/>
            <person name="Jogler M."/>
            <person name="Boedeker C."/>
            <person name="Pinto D."/>
            <person name="Vollmers J."/>
            <person name="Rivas-Marin E."/>
            <person name="Kohn T."/>
            <person name="Peeters S.H."/>
            <person name="Heuer A."/>
            <person name="Rast P."/>
            <person name="Oberbeckmann S."/>
            <person name="Bunk B."/>
            <person name="Jeske O."/>
            <person name="Meyerdierks A."/>
            <person name="Storesund J.E."/>
            <person name="Kallscheuer N."/>
            <person name="Luecker S."/>
            <person name="Lage O.M."/>
            <person name="Pohl T."/>
            <person name="Merkel B.J."/>
            <person name="Hornburger P."/>
            <person name="Mueller R.-W."/>
            <person name="Bruemmer F."/>
            <person name="Labrenz M."/>
            <person name="Spormann A.M."/>
            <person name="Op den Camp H."/>
            <person name="Overmann J."/>
            <person name="Amann R."/>
            <person name="Jetten M.S.M."/>
            <person name="Mascher T."/>
            <person name="Medema M.H."/>
            <person name="Devos D.P."/>
            <person name="Kaster A.-K."/>
            <person name="Ovreas L."/>
            <person name="Rohde M."/>
            <person name="Galperin M.Y."/>
            <person name="Jogler C."/>
        </authorList>
    </citation>
    <scope>NUCLEOTIDE SEQUENCE [LARGE SCALE GENOMIC DNA]</scope>
    <source>
        <strain evidence="8 9">OJF2</strain>
    </source>
</reference>
<dbReference type="InterPro" id="IPR013189">
    <property type="entry name" value="Glyco_hydro_32_C"/>
</dbReference>
<feature type="domain" description="Glycosyl hydrolase family 32 N-terminal" evidence="6">
    <location>
        <begin position="43"/>
        <end position="352"/>
    </location>
</feature>
<evidence type="ECO:0000256" key="1">
    <source>
        <dbReference type="ARBA" id="ARBA00009902"/>
    </source>
</evidence>
<dbReference type="SMART" id="SM00640">
    <property type="entry name" value="Glyco_32"/>
    <property type="match status" value="1"/>
</dbReference>
<comment type="similarity">
    <text evidence="1 4">Belongs to the glycosyl hydrolase 32 family.</text>
</comment>
<dbReference type="EMBL" id="CP042997">
    <property type="protein sequence ID" value="QEH38276.1"/>
    <property type="molecule type" value="Genomic_DNA"/>
</dbReference>
<feature type="domain" description="Glycosyl hydrolase family 32 C-terminal" evidence="7">
    <location>
        <begin position="380"/>
        <end position="511"/>
    </location>
</feature>